<accession>A9D534</accession>
<keyword evidence="6" id="KW-0812">Transmembrane</keyword>
<dbReference type="PANTHER" id="PTHR35091:SF5">
    <property type="entry name" value="FLAGELLAR PROTEIN FLIL"/>
    <property type="match status" value="1"/>
</dbReference>
<keyword evidence="11" id="KW-0282">Flagellum</keyword>
<comment type="subcellular location">
    <subcellularLocation>
        <location evidence="10">Cell inner membrane</location>
    </subcellularLocation>
    <subcellularLocation>
        <location evidence="2">Cell membrane</location>
        <topology evidence="2">Single-pass membrane protein</topology>
    </subcellularLocation>
</comment>
<keyword evidence="11" id="KW-0969">Cilium</keyword>
<dbReference type="STRING" id="314608.KT99_01881"/>
<reference evidence="11 12" key="1">
    <citation type="submission" date="2007-10" db="EMBL/GenBank/DDBJ databases">
        <authorList>
            <person name="Yayanos A."/>
            <person name="Ferriera S."/>
            <person name="Johnson J."/>
            <person name="Kravitz S."/>
            <person name="Halpern A."/>
            <person name="Remington K."/>
            <person name="Beeson K."/>
            <person name="Tran B."/>
            <person name="Rogers Y.-H."/>
            <person name="Friedman R."/>
            <person name="Venter J.C."/>
        </authorList>
    </citation>
    <scope>NUCLEOTIDE SEQUENCE [LARGE SCALE GENOMIC DNA]</scope>
    <source>
        <strain evidence="11 12">KT99</strain>
    </source>
</reference>
<comment type="caution">
    <text evidence="11">The sequence shown here is derived from an EMBL/GenBank/DDBJ whole genome shotgun (WGS) entry which is preliminary data.</text>
</comment>
<dbReference type="EMBL" id="ABIC01000010">
    <property type="protein sequence ID" value="EDQ01347.1"/>
    <property type="molecule type" value="Genomic_DNA"/>
</dbReference>
<keyword evidence="5 10" id="KW-0145">Chemotaxis</keyword>
<dbReference type="InterPro" id="IPR005503">
    <property type="entry name" value="FliL"/>
</dbReference>
<dbReference type="Proteomes" id="UP000005839">
    <property type="component" value="Unassembled WGS sequence"/>
</dbReference>
<name>A9D534_9GAMM</name>
<proteinExistence type="inferred from homology"/>
<keyword evidence="8" id="KW-1133">Transmembrane helix</keyword>
<keyword evidence="12" id="KW-1185">Reference proteome</keyword>
<comment type="function">
    <text evidence="1 10">Controls the rotational direction of flagella during chemotaxis.</text>
</comment>
<organism evidence="11 12">
    <name type="scientific">Shewanella benthica KT99</name>
    <dbReference type="NCBI Taxonomy" id="314608"/>
    <lineage>
        <taxon>Bacteria</taxon>
        <taxon>Pseudomonadati</taxon>
        <taxon>Pseudomonadota</taxon>
        <taxon>Gammaproteobacteria</taxon>
        <taxon>Alteromonadales</taxon>
        <taxon>Shewanellaceae</taxon>
        <taxon>Shewanella</taxon>
    </lineage>
</organism>
<dbReference type="GO" id="GO:0005886">
    <property type="term" value="C:plasma membrane"/>
    <property type="evidence" value="ECO:0007669"/>
    <property type="project" value="UniProtKB-SubCell"/>
</dbReference>
<dbReference type="PANTHER" id="PTHR35091">
    <property type="entry name" value="FLAGELLAR PROTEIN FLIL"/>
    <property type="match status" value="1"/>
</dbReference>
<evidence type="ECO:0000256" key="1">
    <source>
        <dbReference type="ARBA" id="ARBA00002254"/>
    </source>
</evidence>
<dbReference type="GO" id="GO:0009425">
    <property type="term" value="C:bacterial-type flagellum basal body"/>
    <property type="evidence" value="ECO:0007669"/>
    <property type="project" value="InterPro"/>
</dbReference>
<evidence type="ECO:0000256" key="8">
    <source>
        <dbReference type="ARBA" id="ARBA00022989"/>
    </source>
</evidence>
<comment type="similarity">
    <text evidence="3 10">Belongs to the FliL family.</text>
</comment>
<dbReference type="Pfam" id="PF03748">
    <property type="entry name" value="FliL"/>
    <property type="match status" value="1"/>
</dbReference>
<sequence length="153" mass="17720">MSTKEIQFNMERFDMRSGYLRKLASLLVIFAVSIFSVGVYAEDEIIDNYAYYGFEPDLITNYISSGKKLGFVRISIELMVKDPEDLIALEHHDPLLRAAILEIMGSQTAYKVKSLTGREEIRRECYDTVNRLMEQEVGRPIVVNLLFTKYLYD</sequence>
<evidence type="ECO:0000256" key="3">
    <source>
        <dbReference type="ARBA" id="ARBA00008281"/>
    </source>
</evidence>
<evidence type="ECO:0000256" key="4">
    <source>
        <dbReference type="ARBA" id="ARBA00022475"/>
    </source>
</evidence>
<evidence type="ECO:0000256" key="7">
    <source>
        <dbReference type="ARBA" id="ARBA00022779"/>
    </source>
</evidence>
<keyword evidence="4" id="KW-1003">Cell membrane</keyword>
<dbReference type="GO" id="GO:0071978">
    <property type="term" value="P:bacterial-type flagellum-dependent swarming motility"/>
    <property type="evidence" value="ECO:0007669"/>
    <property type="project" value="TreeGrafter"/>
</dbReference>
<evidence type="ECO:0000256" key="10">
    <source>
        <dbReference type="RuleBase" id="RU364125"/>
    </source>
</evidence>
<evidence type="ECO:0000256" key="2">
    <source>
        <dbReference type="ARBA" id="ARBA00004162"/>
    </source>
</evidence>
<evidence type="ECO:0000313" key="12">
    <source>
        <dbReference type="Proteomes" id="UP000005839"/>
    </source>
</evidence>
<keyword evidence="10" id="KW-0997">Cell inner membrane</keyword>
<keyword evidence="11" id="KW-0966">Cell projection</keyword>
<evidence type="ECO:0000256" key="9">
    <source>
        <dbReference type="ARBA" id="ARBA00023136"/>
    </source>
</evidence>
<protein>
    <recommendedName>
        <fullName evidence="10">Flagellar protein FliL</fullName>
    </recommendedName>
</protein>
<dbReference type="AlphaFoldDB" id="A9D534"/>
<keyword evidence="9 10" id="KW-0472">Membrane</keyword>
<gene>
    <name evidence="11" type="ORF">KT99_01881</name>
</gene>
<evidence type="ECO:0000256" key="5">
    <source>
        <dbReference type="ARBA" id="ARBA00022500"/>
    </source>
</evidence>
<evidence type="ECO:0000313" key="11">
    <source>
        <dbReference type="EMBL" id="EDQ01347.1"/>
    </source>
</evidence>
<dbReference type="GO" id="GO:0006935">
    <property type="term" value="P:chemotaxis"/>
    <property type="evidence" value="ECO:0007669"/>
    <property type="project" value="UniProtKB-KW"/>
</dbReference>
<evidence type="ECO:0000256" key="6">
    <source>
        <dbReference type="ARBA" id="ARBA00022692"/>
    </source>
</evidence>
<keyword evidence="7 10" id="KW-0283">Flagellar rotation</keyword>